<dbReference type="RefSeq" id="WP_063874279.1">
    <property type="nucleotide sequence ID" value="NZ_CAWMRI010000266.1"/>
</dbReference>
<sequence length="79" mass="8908">MKNKLNNGSGYLFNLACKGLKYFLLTLLGFAIAFVISRVFGVSQIVQMLLYPSIWAWLFRIAVSIFCLFAVAIIYESSC</sequence>
<evidence type="ECO:0000256" key="1">
    <source>
        <dbReference type="SAM" id="Phobius"/>
    </source>
</evidence>
<comment type="caution">
    <text evidence="2">The sequence shown here is derived from an EMBL/GenBank/DDBJ whole genome shotgun (WGS) entry which is preliminary data.</text>
</comment>
<protein>
    <submittedName>
        <fullName evidence="2">Uncharacterized protein</fullName>
    </submittedName>
</protein>
<accession>A0A161XYQ1</accession>
<dbReference type="EMBL" id="LWAJ01000266">
    <property type="protein sequence ID" value="KZL48039.1"/>
    <property type="molecule type" value="Genomic_DNA"/>
</dbReference>
<gene>
    <name evidence="2" type="ORF">A2T98_20065</name>
</gene>
<keyword evidence="1" id="KW-0472">Membrane</keyword>
<dbReference type="AlphaFoldDB" id="A0A161XYQ1"/>
<feature type="transmembrane region" description="Helical" evidence="1">
    <location>
        <begin position="54"/>
        <end position="75"/>
    </location>
</feature>
<keyword evidence="1" id="KW-0812">Transmembrane</keyword>
<name>A0A161XYQ1_NODSP</name>
<reference evidence="2 3" key="1">
    <citation type="submission" date="2016-04" db="EMBL/GenBank/DDBJ databases">
        <title>Draft Genome Assembly of the Bloom-forming Cyanobacterium Nodularia spumigena Strain CENA596 in Shrimp Production Ponds.</title>
        <authorList>
            <person name="Popin R.V."/>
            <person name="Rigonato J."/>
            <person name="Abreu V.A."/>
            <person name="Andreote A.P."/>
            <person name="Silveira S.B."/>
            <person name="Odebrecht C."/>
            <person name="Fiore M.F."/>
        </authorList>
    </citation>
    <scope>NUCLEOTIDE SEQUENCE [LARGE SCALE GENOMIC DNA]</scope>
    <source>
        <strain evidence="2 3">CENA596</strain>
    </source>
</reference>
<proteinExistence type="predicted"/>
<keyword evidence="1" id="KW-1133">Transmembrane helix</keyword>
<feature type="transmembrane region" description="Helical" evidence="1">
    <location>
        <begin position="20"/>
        <end position="42"/>
    </location>
</feature>
<dbReference type="OrthoDB" id="517134at2"/>
<organism evidence="2 3">
    <name type="scientific">Nodularia spumigena CENA596</name>
    <dbReference type="NCBI Taxonomy" id="1819295"/>
    <lineage>
        <taxon>Bacteria</taxon>
        <taxon>Bacillati</taxon>
        <taxon>Cyanobacteriota</taxon>
        <taxon>Cyanophyceae</taxon>
        <taxon>Nostocales</taxon>
        <taxon>Nodulariaceae</taxon>
        <taxon>Nodularia</taxon>
    </lineage>
</organism>
<evidence type="ECO:0000313" key="2">
    <source>
        <dbReference type="EMBL" id="KZL48039.1"/>
    </source>
</evidence>
<evidence type="ECO:0000313" key="3">
    <source>
        <dbReference type="Proteomes" id="UP000076555"/>
    </source>
</evidence>
<dbReference type="Proteomes" id="UP000076555">
    <property type="component" value="Unassembled WGS sequence"/>
</dbReference>